<reference evidence="1 2" key="1">
    <citation type="submission" date="2020-10" db="EMBL/GenBank/DDBJ databases">
        <title>Connecting structure to function with the recovery of over 1000 high-quality activated sludge metagenome-assembled genomes encoding full-length rRNA genes using long-read sequencing.</title>
        <authorList>
            <person name="Singleton C.M."/>
            <person name="Petriglieri F."/>
            <person name="Kristensen J.M."/>
            <person name="Kirkegaard R.H."/>
            <person name="Michaelsen T.Y."/>
            <person name="Andersen M.H."/>
            <person name="Karst S.M."/>
            <person name="Dueholm M.S."/>
            <person name="Nielsen P.H."/>
            <person name="Albertsen M."/>
        </authorList>
    </citation>
    <scope>NUCLEOTIDE SEQUENCE [LARGE SCALE GENOMIC DNA]</scope>
    <source>
        <strain evidence="1">EsbW_18-Q3-R4-48_BATAC.285</strain>
    </source>
</reference>
<dbReference type="InterPro" id="IPR025961">
    <property type="entry name" value="Metal_resist"/>
</dbReference>
<dbReference type="Gene3D" id="1.20.120.1490">
    <property type="match status" value="1"/>
</dbReference>
<dbReference type="Proteomes" id="UP000697998">
    <property type="component" value="Unassembled WGS sequence"/>
</dbReference>
<evidence type="ECO:0000313" key="2">
    <source>
        <dbReference type="Proteomes" id="UP000697998"/>
    </source>
</evidence>
<accession>A0A935UJC8</accession>
<gene>
    <name evidence="1" type="ORF">IPJ27_23750</name>
</gene>
<dbReference type="EMBL" id="JADJMH010000037">
    <property type="protein sequence ID" value="MBK7677513.1"/>
    <property type="molecule type" value="Genomic_DNA"/>
</dbReference>
<sequence length="215" mass="23865">MPEALFTGFYGLISGLLRRQLRKYGRHTELPIGQYNSPRRNDMKSKHKQMLERWALGLAIVAVPLVVAAHGPTPNAPGIGLPPPMMAGTAPFPPGDMPPGMLPMAMLDPTRGVALSEAQRDKVFALLHGEIPAEREVMKRVFKTMEEMRGLATTQPLDLERARALADRHGQAVAQLMLMHVKRDASVRELMTREQRMQFDAAGKASDPRAVFKRP</sequence>
<dbReference type="AlphaFoldDB" id="A0A935UJC8"/>
<comment type="caution">
    <text evidence="1">The sequence shown here is derived from an EMBL/GenBank/DDBJ whole genome shotgun (WGS) entry which is preliminary data.</text>
</comment>
<proteinExistence type="predicted"/>
<name>A0A935UJC8_9PROT</name>
<protein>
    <submittedName>
        <fullName evidence="1">Periplasmic heavy metal sensor</fullName>
    </submittedName>
</protein>
<organism evidence="1 2">
    <name type="scientific">Candidatus Accumulibacter proximus</name>
    <dbReference type="NCBI Taxonomy" id="2954385"/>
    <lineage>
        <taxon>Bacteria</taxon>
        <taxon>Pseudomonadati</taxon>
        <taxon>Pseudomonadota</taxon>
        <taxon>Betaproteobacteria</taxon>
        <taxon>Candidatus Accumulibacter</taxon>
    </lineage>
</organism>
<evidence type="ECO:0000313" key="1">
    <source>
        <dbReference type="EMBL" id="MBK7677513.1"/>
    </source>
</evidence>
<dbReference type="Pfam" id="PF13801">
    <property type="entry name" value="Metal_resist"/>
    <property type="match status" value="1"/>
</dbReference>